<dbReference type="EMBL" id="FOBH01000023">
    <property type="protein sequence ID" value="SEL65472.1"/>
    <property type="molecule type" value="Genomic_DNA"/>
</dbReference>
<feature type="domain" description="NTP pyrophosphohydrolase MazG-like" evidence="1">
    <location>
        <begin position="56"/>
        <end position="95"/>
    </location>
</feature>
<keyword evidence="4" id="KW-1185">Reference proteome</keyword>
<reference evidence="3 4" key="1">
    <citation type="submission" date="2016-10" db="EMBL/GenBank/DDBJ databases">
        <authorList>
            <person name="de Groot N.N."/>
        </authorList>
    </citation>
    <scope>NUCLEOTIDE SEQUENCE [LARGE SCALE GENOMIC DNA]</scope>
    <source>
        <strain evidence="3 4">Nv1</strain>
    </source>
</reference>
<dbReference type="GO" id="GO:0016787">
    <property type="term" value="F:hydrolase activity"/>
    <property type="evidence" value="ECO:0007669"/>
    <property type="project" value="UniProtKB-KW"/>
</dbReference>
<dbReference type="Gene3D" id="1.10.287.1080">
    <property type="entry name" value="MazG-like"/>
    <property type="match status" value="1"/>
</dbReference>
<dbReference type="Proteomes" id="UP000198620">
    <property type="component" value="Unassembled WGS sequence"/>
</dbReference>
<gene>
    <name evidence="3" type="ORF">SAMN05216387_1231</name>
</gene>
<evidence type="ECO:0000313" key="4">
    <source>
        <dbReference type="Proteomes" id="UP000198620"/>
    </source>
</evidence>
<dbReference type="AlphaFoldDB" id="A0A1H7RZ01"/>
<dbReference type="Pfam" id="PF18722">
    <property type="entry name" value="MazG_C"/>
    <property type="match status" value="1"/>
</dbReference>
<dbReference type="InterPro" id="IPR011379">
    <property type="entry name" value="MazG-related_GP37"/>
</dbReference>
<evidence type="ECO:0000259" key="2">
    <source>
        <dbReference type="Pfam" id="PF18722"/>
    </source>
</evidence>
<dbReference type="Pfam" id="PF03819">
    <property type="entry name" value="MazG"/>
    <property type="match status" value="1"/>
</dbReference>
<feature type="domain" description="MazG C-terminal" evidence="2">
    <location>
        <begin position="111"/>
        <end position="295"/>
    </location>
</feature>
<protein>
    <submittedName>
        <fullName evidence="3">MazG nucleotide pyrophosphohydrolase domain-containing protein</fullName>
    </submittedName>
</protein>
<dbReference type="RefSeq" id="WP_218141564.1">
    <property type="nucleotide sequence ID" value="NZ_FOBH01000023.1"/>
</dbReference>
<keyword evidence="3" id="KW-0378">Hydrolase</keyword>
<proteinExistence type="predicted"/>
<dbReference type="InterPro" id="IPR004518">
    <property type="entry name" value="MazG-like_dom"/>
</dbReference>
<evidence type="ECO:0000259" key="1">
    <source>
        <dbReference type="Pfam" id="PF03819"/>
    </source>
</evidence>
<dbReference type="CDD" id="cd11541">
    <property type="entry name" value="NTP-PPase_u4"/>
    <property type="match status" value="1"/>
</dbReference>
<evidence type="ECO:0000313" key="3">
    <source>
        <dbReference type="EMBL" id="SEL65472.1"/>
    </source>
</evidence>
<sequence>MNVDDYQAEAADTMQFDKHDDKALSIVILGLNGEVGGLSTEYKKKMRDGDSYVIFRQKILEELGDIIWYLTSIATIQNISLSEVLEYNLKKIQERWADPRAALTLGLGVEFLDDGYEETEQFPREFVAEFKEGTDKKGKICVDVYVNGNKFGDQIRDNHYEDDYYRYHDLFHFSYVTVFGWSPVVRALMDKKRRSNEKVNEIEDGGRAIVIDEAISALVFEHARNHSFYEGVNTIDEQLLQTIKLLTRHLEINKITPRQWEQAILTGFEAWRRMRKEKVGRVICNLHEKTMFFEKLL</sequence>
<name>A0A1H7RZ01_9PROT</name>
<accession>A0A1H7RZ01</accession>
<dbReference type="InterPro" id="IPR041407">
    <property type="entry name" value="MazG_C"/>
</dbReference>
<dbReference type="SUPFAM" id="SSF101386">
    <property type="entry name" value="all-alpha NTP pyrophosphatases"/>
    <property type="match status" value="1"/>
</dbReference>
<organism evidence="3 4">
    <name type="scientific">Nitrosovibrio tenuis</name>
    <dbReference type="NCBI Taxonomy" id="1233"/>
    <lineage>
        <taxon>Bacteria</taxon>
        <taxon>Pseudomonadati</taxon>
        <taxon>Pseudomonadota</taxon>
        <taxon>Betaproteobacteria</taxon>
        <taxon>Nitrosomonadales</taxon>
        <taxon>Nitrosomonadaceae</taxon>
        <taxon>Nitrosovibrio</taxon>
    </lineage>
</organism>
<dbReference type="STRING" id="1233.SAMN05216387_1231"/>